<dbReference type="HOGENOM" id="CLU_2198760_0_0_1"/>
<evidence type="ECO:0000313" key="1">
    <source>
        <dbReference type="EMBL" id="KIK43272.1"/>
    </source>
</evidence>
<keyword evidence="2" id="KW-1185">Reference proteome</keyword>
<dbReference type="InParanoid" id="A0A0D0BAB8"/>
<gene>
    <name evidence="1" type="ORF">CY34DRAFT_722698</name>
</gene>
<dbReference type="AlphaFoldDB" id="A0A0D0BAB8"/>
<organism evidence="1 2">
    <name type="scientific">Suillus luteus UH-Slu-Lm8-n1</name>
    <dbReference type="NCBI Taxonomy" id="930992"/>
    <lineage>
        <taxon>Eukaryota</taxon>
        <taxon>Fungi</taxon>
        <taxon>Dikarya</taxon>
        <taxon>Basidiomycota</taxon>
        <taxon>Agaricomycotina</taxon>
        <taxon>Agaricomycetes</taxon>
        <taxon>Agaricomycetidae</taxon>
        <taxon>Boletales</taxon>
        <taxon>Suillineae</taxon>
        <taxon>Suillaceae</taxon>
        <taxon>Suillus</taxon>
    </lineage>
</organism>
<sequence length="108" mass="11827">MVEAQAFHSLWVLHLHRGPLGVRRLYPGHCGPGSRMDATSAGPGEVSTSTSCISHSAHYSITMHITFIPPSTVNHFFMRVSARVFAGALRFVPARVCCRIEVRLVLGI</sequence>
<evidence type="ECO:0000313" key="2">
    <source>
        <dbReference type="Proteomes" id="UP000054485"/>
    </source>
</evidence>
<reference evidence="2" key="2">
    <citation type="submission" date="2015-01" db="EMBL/GenBank/DDBJ databases">
        <title>Evolutionary Origins and Diversification of the Mycorrhizal Mutualists.</title>
        <authorList>
            <consortium name="DOE Joint Genome Institute"/>
            <consortium name="Mycorrhizal Genomics Consortium"/>
            <person name="Kohler A."/>
            <person name="Kuo A."/>
            <person name="Nagy L.G."/>
            <person name="Floudas D."/>
            <person name="Copeland A."/>
            <person name="Barry K.W."/>
            <person name="Cichocki N."/>
            <person name="Veneault-Fourrey C."/>
            <person name="LaButti K."/>
            <person name="Lindquist E.A."/>
            <person name="Lipzen A."/>
            <person name="Lundell T."/>
            <person name="Morin E."/>
            <person name="Murat C."/>
            <person name="Riley R."/>
            <person name="Ohm R."/>
            <person name="Sun H."/>
            <person name="Tunlid A."/>
            <person name="Henrissat B."/>
            <person name="Grigoriev I.V."/>
            <person name="Hibbett D.S."/>
            <person name="Martin F."/>
        </authorList>
    </citation>
    <scope>NUCLEOTIDE SEQUENCE [LARGE SCALE GENOMIC DNA]</scope>
    <source>
        <strain evidence="2">UH-Slu-Lm8-n1</strain>
    </source>
</reference>
<protein>
    <submittedName>
        <fullName evidence="1">Uncharacterized protein</fullName>
    </submittedName>
</protein>
<accession>A0A0D0BAB8</accession>
<reference evidence="1 2" key="1">
    <citation type="submission" date="2014-04" db="EMBL/GenBank/DDBJ databases">
        <authorList>
            <consortium name="DOE Joint Genome Institute"/>
            <person name="Kuo A."/>
            <person name="Ruytinx J."/>
            <person name="Rineau F."/>
            <person name="Colpaert J."/>
            <person name="Kohler A."/>
            <person name="Nagy L.G."/>
            <person name="Floudas D."/>
            <person name="Copeland A."/>
            <person name="Barry K.W."/>
            <person name="Cichocki N."/>
            <person name="Veneault-Fourrey C."/>
            <person name="LaButti K."/>
            <person name="Lindquist E.A."/>
            <person name="Lipzen A."/>
            <person name="Lundell T."/>
            <person name="Morin E."/>
            <person name="Murat C."/>
            <person name="Sun H."/>
            <person name="Tunlid A."/>
            <person name="Henrissat B."/>
            <person name="Grigoriev I.V."/>
            <person name="Hibbett D.S."/>
            <person name="Martin F."/>
            <person name="Nordberg H.P."/>
            <person name="Cantor M.N."/>
            <person name="Hua S.X."/>
        </authorList>
    </citation>
    <scope>NUCLEOTIDE SEQUENCE [LARGE SCALE GENOMIC DNA]</scope>
    <source>
        <strain evidence="1 2">UH-Slu-Lm8-n1</strain>
    </source>
</reference>
<proteinExistence type="predicted"/>
<dbReference type="EMBL" id="KN835217">
    <property type="protein sequence ID" value="KIK43272.1"/>
    <property type="molecule type" value="Genomic_DNA"/>
</dbReference>
<dbReference type="Proteomes" id="UP000054485">
    <property type="component" value="Unassembled WGS sequence"/>
</dbReference>
<name>A0A0D0BAB8_9AGAM</name>